<accession>A0ABU9DT06</accession>
<keyword evidence="1" id="KW-0472">Membrane</keyword>
<keyword evidence="1" id="KW-1133">Transmembrane helix</keyword>
<protein>
    <recommendedName>
        <fullName evidence="4">DUF4190 domain-containing protein</fullName>
    </recommendedName>
</protein>
<evidence type="ECO:0008006" key="4">
    <source>
        <dbReference type="Google" id="ProtNLM"/>
    </source>
</evidence>
<feature type="transmembrane region" description="Helical" evidence="1">
    <location>
        <begin position="29"/>
        <end position="46"/>
    </location>
</feature>
<comment type="caution">
    <text evidence="2">The sequence shown here is derived from an EMBL/GenBank/DDBJ whole genome shotgun (WGS) entry which is preliminary data.</text>
</comment>
<proteinExistence type="predicted"/>
<keyword evidence="1" id="KW-0812">Transmembrane</keyword>
<feature type="transmembrane region" description="Helical" evidence="1">
    <location>
        <begin position="53"/>
        <end position="73"/>
    </location>
</feature>
<keyword evidence="3" id="KW-1185">Reference proteome</keyword>
<evidence type="ECO:0000256" key="1">
    <source>
        <dbReference type="SAM" id="Phobius"/>
    </source>
</evidence>
<name>A0ABU9DT06_9BACL</name>
<dbReference type="Proteomes" id="UP001469365">
    <property type="component" value="Unassembled WGS sequence"/>
</dbReference>
<evidence type="ECO:0000313" key="3">
    <source>
        <dbReference type="Proteomes" id="UP001469365"/>
    </source>
</evidence>
<sequence length="82" mass="9467">MRVLKVILFGMLCGGLIFIFSVLDDLFKFVFSLGALYIGYQFFIRNDSRGMRIGFVCTAVASYFVYTFFYAIYQFMQLPPPA</sequence>
<gene>
    <name evidence="2" type="ORF">WMW72_29020</name>
</gene>
<dbReference type="EMBL" id="JBBPCC010000025">
    <property type="protein sequence ID" value="MEK8131957.1"/>
    <property type="molecule type" value="Genomic_DNA"/>
</dbReference>
<organism evidence="2 3">
    <name type="scientific">Paenibacillus filicis</name>
    <dbReference type="NCBI Taxonomy" id="669464"/>
    <lineage>
        <taxon>Bacteria</taxon>
        <taxon>Bacillati</taxon>
        <taxon>Bacillota</taxon>
        <taxon>Bacilli</taxon>
        <taxon>Bacillales</taxon>
        <taxon>Paenibacillaceae</taxon>
        <taxon>Paenibacillus</taxon>
    </lineage>
</organism>
<dbReference type="RefSeq" id="WP_341419086.1">
    <property type="nucleotide sequence ID" value="NZ_JBBPCC010000025.1"/>
</dbReference>
<feature type="transmembrane region" description="Helical" evidence="1">
    <location>
        <begin position="7"/>
        <end position="23"/>
    </location>
</feature>
<reference evidence="2 3" key="1">
    <citation type="submission" date="2024-04" db="EMBL/GenBank/DDBJ databases">
        <title>draft genome sequnece of Paenibacillus filicis.</title>
        <authorList>
            <person name="Kim D.-U."/>
        </authorList>
    </citation>
    <scope>NUCLEOTIDE SEQUENCE [LARGE SCALE GENOMIC DNA]</scope>
    <source>
        <strain evidence="2 3">KACC14197</strain>
    </source>
</reference>
<evidence type="ECO:0000313" key="2">
    <source>
        <dbReference type="EMBL" id="MEK8131957.1"/>
    </source>
</evidence>